<evidence type="ECO:0000313" key="5">
    <source>
        <dbReference type="EMBL" id="KFG88618.1"/>
    </source>
</evidence>
<evidence type="ECO:0000256" key="3">
    <source>
        <dbReference type="SAM" id="SignalP"/>
    </source>
</evidence>
<dbReference type="PATRIC" id="fig|1219045.3.peg.3507"/>
<dbReference type="PANTHER" id="PTHR37423">
    <property type="entry name" value="SOLUBLE LYTIC MUREIN TRANSGLYCOSYLASE-RELATED"/>
    <property type="match status" value="1"/>
</dbReference>
<dbReference type="Proteomes" id="UP000024284">
    <property type="component" value="Unassembled WGS sequence"/>
</dbReference>
<dbReference type="InterPro" id="IPR023346">
    <property type="entry name" value="Lysozyme-like_dom_sf"/>
</dbReference>
<dbReference type="InterPro" id="IPR008258">
    <property type="entry name" value="Transglycosylase_SLT_dom_1"/>
</dbReference>
<protein>
    <submittedName>
        <fullName evidence="5">Lytic transglycosylase catalytic</fullName>
    </submittedName>
</protein>
<dbReference type="STRING" id="76947.GCA_002080435_00182"/>
<organism evidence="5 6">
    <name type="scientific">Sphingobium herbicidovorans (strain ATCC 700291 / DSM 11019 / CCUG 56400 / KCTC 2939 / LMG 18315 / NBRC 16415 / MH)</name>
    <name type="common">Sphingomonas herbicidovorans</name>
    <dbReference type="NCBI Taxonomy" id="1219045"/>
    <lineage>
        <taxon>Bacteria</taxon>
        <taxon>Pseudomonadati</taxon>
        <taxon>Pseudomonadota</taxon>
        <taxon>Alphaproteobacteria</taxon>
        <taxon>Sphingomonadales</taxon>
        <taxon>Sphingomonadaceae</taxon>
        <taxon>Sphingobium</taxon>
    </lineage>
</organism>
<dbReference type="eggNOG" id="COG0741">
    <property type="taxonomic scope" value="Bacteria"/>
</dbReference>
<dbReference type="OrthoDB" id="9801695at2"/>
<feature type="domain" description="Transglycosylase SLT" evidence="4">
    <location>
        <begin position="35"/>
        <end position="138"/>
    </location>
</feature>
<dbReference type="SUPFAM" id="SSF53955">
    <property type="entry name" value="Lysozyme-like"/>
    <property type="match status" value="1"/>
</dbReference>
<feature type="chain" id="PRO_5001813073" evidence="3">
    <location>
        <begin position="25"/>
        <end position="235"/>
    </location>
</feature>
<dbReference type="Pfam" id="PF01464">
    <property type="entry name" value="SLT"/>
    <property type="match status" value="1"/>
</dbReference>
<feature type="signal peptide" evidence="3">
    <location>
        <begin position="1"/>
        <end position="24"/>
    </location>
</feature>
<dbReference type="Gene3D" id="1.10.530.10">
    <property type="match status" value="1"/>
</dbReference>
<sequence>MGALRRRAALLAVLLSFAAGPCFAREGAPWRDHVTAAAARFGLPEEWVLRVIAAESGGRTELGGRPITSHAGAMGLMQVMPATWASLRARYRLGPDPHDPRDNIVAGTAYLRDMYDRFGYPGLFAAYNAGPGRYGEHLARGRPLPRETRDYVAKITGQAALPRAVVTSARPTQSVVPHAHIDSIFFALSERAGPAAPETTPQAEAPAAINLVAPEQGAARADPLFLLRSGGDDKR</sequence>
<comment type="caution">
    <text evidence="5">The sequence shown here is derived from an EMBL/GenBank/DDBJ whole genome shotgun (WGS) entry which is preliminary data.</text>
</comment>
<proteinExistence type="inferred from homology"/>
<evidence type="ECO:0000256" key="2">
    <source>
        <dbReference type="ARBA" id="ARBA00009387"/>
    </source>
</evidence>
<reference evidence="5" key="1">
    <citation type="submission" date="2014-08" db="EMBL/GenBank/DDBJ databases">
        <title>Draft genome sequences of Sphingobium herbicidovorans.</title>
        <authorList>
            <person name="Gan H.M."/>
            <person name="Gan H.Y."/>
            <person name="Savka M.A."/>
        </authorList>
    </citation>
    <scope>NUCLEOTIDE SEQUENCE [LARGE SCALE GENOMIC DNA]</scope>
    <source>
        <strain evidence="5">NBRC 16415</strain>
    </source>
</reference>
<gene>
    <name evidence="5" type="ORF">BV98_003452</name>
</gene>
<evidence type="ECO:0000313" key="6">
    <source>
        <dbReference type="Proteomes" id="UP000024284"/>
    </source>
</evidence>
<comment type="similarity">
    <text evidence="2">Belongs to the virb1 family.</text>
</comment>
<dbReference type="EMBL" id="JFZA02000056">
    <property type="protein sequence ID" value="KFG88618.1"/>
    <property type="molecule type" value="Genomic_DNA"/>
</dbReference>
<dbReference type="RefSeq" id="WP_077147482.1">
    <property type="nucleotide sequence ID" value="NZ_BCZD01000013.1"/>
</dbReference>
<evidence type="ECO:0000256" key="1">
    <source>
        <dbReference type="ARBA" id="ARBA00007734"/>
    </source>
</evidence>
<keyword evidence="6" id="KW-1185">Reference proteome</keyword>
<accession>A0A086P5F0</accession>
<name>A0A086P5F0_SPHHM</name>
<evidence type="ECO:0000259" key="4">
    <source>
        <dbReference type="Pfam" id="PF01464"/>
    </source>
</evidence>
<dbReference type="AlphaFoldDB" id="A0A086P5F0"/>
<dbReference type="PANTHER" id="PTHR37423:SF2">
    <property type="entry name" value="MEMBRANE-BOUND LYTIC MUREIN TRANSGLYCOSYLASE C"/>
    <property type="match status" value="1"/>
</dbReference>
<keyword evidence="3" id="KW-0732">Signal</keyword>
<dbReference type="CDD" id="cd00254">
    <property type="entry name" value="LT-like"/>
    <property type="match status" value="1"/>
</dbReference>
<comment type="similarity">
    <text evidence="1">Belongs to the transglycosylase Slt family.</text>
</comment>